<protein>
    <submittedName>
        <fullName evidence="1">Uncharacterized protein</fullName>
    </submittedName>
</protein>
<organism evidence="1 2">
    <name type="scientific">Gossypium tomentosum</name>
    <name type="common">Hawaiian cotton</name>
    <name type="synonym">Gossypium sandvicense</name>
    <dbReference type="NCBI Taxonomy" id="34277"/>
    <lineage>
        <taxon>Eukaryota</taxon>
        <taxon>Viridiplantae</taxon>
        <taxon>Streptophyta</taxon>
        <taxon>Embryophyta</taxon>
        <taxon>Tracheophyta</taxon>
        <taxon>Spermatophyta</taxon>
        <taxon>Magnoliopsida</taxon>
        <taxon>eudicotyledons</taxon>
        <taxon>Gunneridae</taxon>
        <taxon>Pentapetalae</taxon>
        <taxon>rosids</taxon>
        <taxon>malvids</taxon>
        <taxon>Malvales</taxon>
        <taxon>Malvaceae</taxon>
        <taxon>Malvoideae</taxon>
        <taxon>Gossypium</taxon>
    </lineage>
</organism>
<accession>A0A5D2JG60</accession>
<dbReference type="AlphaFoldDB" id="A0A5D2JG60"/>
<sequence>MPKLLFRLMKRRHLVLETGFGGSCLELPKMRGFSVSVNCKKPLYIDKSNQEANGARAPTPHSNLFVVFPCSLL</sequence>
<dbReference type="Proteomes" id="UP000322667">
    <property type="component" value="Chromosome D09"/>
</dbReference>
<evidence type="ECO:0000313" key="2">
    <source>
        <dbReference type="Proteomes" id="UP000322667"/>
    </source>
</evidence>
<gene>
    <name evidence="1" type="ORF">ES332_D09G115400v1</name>
</gene>
<keyword evidence="2" id="KW-1185">Reference proteome</keyword>
<name>A0A5D2JG60_GOSTO</name>
<dbReference type="EMBL" id="CM017631">
    <property type="protein sequence ID" value="TYH53660.1"/>
    <property type="molecule type" value="Genomic_DNA"/>
</dbReference>
<evidence type="ECO:0000313" key="1">
    <source>
        <dbReference type="EMBL" id="TYH53660.1"/>
    </source>
</evidence>
<proteinExistence type="predicted"/>
<reference evidence="1 2" key="1">
    <citation type="submission" date="2019-07" db="EMBL/GenBank/DDBJ databases">
        <title>WGS assembly of Gossypium tomentosum.</title>
        <authorList>
            <person name="Chen Z.J."/>
            <person name="Sreedasyam A."/>
            <person name="Ando A."/>
            <person name="Song Q."/>
            <person name="De L."/>
            <person name="Hulse-Kemp A."/>
            <person name="Ding M."/>
            <person name="Ye W."/>
            <person name="Kirkbride R."/>
            <person name="Jenkins J."/>
            <person name="Plott C."/>
            <person name="Lovell J."/>
            <person name="Lin Y.-M."/>
            <person name="Vaughn R."/>
            <person name="Liu B."/>
            <person name="Li W."/>
            <person name="Simpson S."/>
            <person name="Scheffler B."/>
            <person name="Saski C."/>
            <person name="Grover C."/>
            <person name="Hu G."/>
            <person name="Conover J."/>
            <person name="Carlson J."/>
            <person name="Shu S."/>
            <person name="Boston L."/>
            <person name="Williams M."/>
            <person name="Peterson D."/>
            <person name="Mcgee K."/>
            <person name="Jones D."/>
            <person name="Wendel J."/>
            <person name="Stelly D."/>
            <person name="Grimwood J."/>
            <person name="Schmutz J."/>
        </authorList>
    </citation>
    <scope>NUCLEOTIDE SEQUENCE [LARGE SCALE GENOMIC DNA]</scope>
    <source>
        <strain evidence="1">7179.01</strain>
    </source>
</reference>